<feature type="region of interest" description="Disordered" evidence="1">
    <location>
        <begin position="1"/>
        <end position="34"/>
    </location>
</feature>
<protein>
    <recommendedName>
        <fullName evidence="2">D-alanyl-D-alanine carboxypeptidase-like core domain-containing protein</fullName>
    </recommendedName>
</protein>
<dbReference type="Pfam" id="PF02557">
    <property type="entry name" value="VanY"/>
    <property type="match status" value="1"/>
</dbReference>
<dbReference type="PANTHER" id="PTHR34385:SF1">
    <property type="entry name" value="PEPTIDOGLYCAN L-ALANYL-D-GLUTAMATE ENDOPEPTIDASE CWLK"/>
    <property type="match status" value="1"/>
</dbReference>
<feature type="region of interest" description="Disordered" evidence="1">
    <location>
        <begin position="188"/>
        <end position="253"/>
    </location>
</feature>
<keyword evidence="4" id="KW-1185">Reference proteome</keyword>
<evidence type="ECO:0000256" key="1">
    <source>
        <dbReference type="SAM" id="MobiDB-lite"/>
    </source>
</evidence>
<gene>
    <name evidence="3" type="ORF">FHX71_000435</name>
</gene>
<proteinExistence type="predicted"/>
<dbReference type="InterPro" id="IPR009045">
    <property type="entry name" value="Zn_M74/Hedgehog-like"/>
</dbReference>
<comment type="caution">
    <text evidence="3">The sequence shown here is derived from an EMBL/GenBank/DDBJ whole genome shotgun (WGS) entry which is preliminary data.</text>
</comment>
<feature type="compositionally biased region" description="Basic residues" evidence="1">
    <location>
        <begin position="13"/>
        <end position="34"/>
    </location>
</feature>
<accession>A0A7W3J575</accession>
<feature type="compositionally biased region" description="Low complexity" evidence="1">
    <location>
        <begin position="208"/>
        <end position="223"/>
    </location>
</feature>
<dbReference type="RefSeq" id="WP_182614213.1">
    <property type="nucleotide sequence ID" value="NZ_BAAATF010000002.1"/>
</dbReference>
<dbReference type="EMBL" id="JACGWV010000001">
    <property type="protein sequence ID" value="MBA8806493.1"/>
    <property type="molecule type" value="Genomic_DNA"/>
</dbReference>
<dbReference type="GO" id="GO:0008233">
    <property type="term" value="F:peptidase activity"/>
    <property type="evidence" value="ECO:0007669"/>
    <property type="project" value="InterPro"/>
</dbReference>
<reference evidence="3 4" key="1">
    <citation type="submission" date="2020-07" db="EMBL/GenBank/DDBJ databases">
        <title>Sequencing the genomes of 1000 actinobacteria strains.</title>
        <authorList>
            <person name="Klenk H.-P."/>
        </authorList>
    </citation>
    <scope>NUCLEOTIDE SEQUENCE [LARGE SCALE GENOMIC DNA]</scope>
    <source>
        <strain evidence="3 4">DSM 44121</strain>
    </source>
</reference>
<sequence>MPPETSLWPEQRRSRRSARSRRRAPAGRRHGRRRRRHPAVLFVLAVVLGVTASSGTAWALGMLDPGTVAAVPATVLSDVRERAAGHTTETVARTAVADSTVLAAELETEVRSARALLRGGDDTAAGRAERAELRAAIEEAERVATALAAVTWSPSGTHEEAAALREQAAVLRDEARAAGAALRKATEAVAASGRERREGVQAAGGASAAPTDRTTGAATTDLGTGTGPDGVTASAGPTGTCPEPDQVWSADNGRLGPAQLAQLPFAPGHAVRSDVVSGLTDLNAAFAAEFGVNLTVNSSYRTYAEQEALYDPASKTAAPPGCSNHGTGLAVDLGGGAETFGSAQYQWLQANGEAYGWVHPPFAEPTGRNPEPWHWQSVLAPNSY</sequence>
<dbReference type="SUPFAM" id="SSF55166">
    <property type="entry name" value="Hedgehog/DD-peptidase"/>
    <property type="match status" value="1"/>
</dbReference>
<dbReference type="AlphaFoldDB" id="A0A7W3J575"/>
<dbReference type="Proteomes" id="UP000540568">
    <property type="component" value="Unassembled WGS sequence"/>
</dbReference>
<evidence type="ECO:0000313" key="3">
    <source>
        <dbReference type="EMBL" id="MBA8806493.1"/>
    </source>
</evidence>
<dbReference type="PANTHER" id="PTHR34385">
    <property type="entry name" value="D-ALANYL-D-ALANINE CARBOXYPEPTIDASE"/>
    <property type="match status" value="1"/>
</dbReference>
<dbReference type="InterPro" id="IPR003709">
    <property type="entry name" value="VanY-like_core_dom"/>
</dbReference>
<dbReference type="GO" id="GO:0006508">
    <property type="term" value="P:proteolysis"/>
    <property type="evidence" value="ECO:0007669"/>
    <property type="project" value="InterPro"/>
</dbReference>
<organism evidence="3 4">
    <name type="scientific">Promicromonospora sukumoe</name>
    <dbReference type="NCBI Taxonomy" id="88382"/>
    <lineage>
        <taxon>Bacteria</taxon>
        <taxon>Bacillati</taxon>
        <taxon>Actinomycetota</taxon>
        <taxon>Actinomycetes</taxon>
        <taxon>Micrococcales</taxon>
        <taxon>Promicromonosporaceae</taxon>
        <taxon>Promicromonospora</taxon>
    </lineage>
</organism>
<dbReference type="Gene3D" id="3.30.1380.10">
    <property type="match status" value="1"/>
</dbReference>
<dbReference type="CDD" id="cd14814">
    <property type="entry name" value="Peptidase_M15"/>
    <property type="match status" value="1"/>
</dbReference>
<evidence type="ECO:0000259" key="2">
    <source>
        <dbReference type="Pfam" id="PF02557"/>
    </source>
</evidence>
<name>A0A7W3J575_9MICO</name>
<feature type="domain" description="D-alanyl-D-alanine carboxypeptidase-like core" evidence="2">
    <location>
        <begin position="269"/>
        <end position="376"/>
    </location>
</feature>
<dbReference type="InterPro" id="IPR052179">
    <property type="entry name" value="DD-CPase-like"/>
</dbReference>
<evidence type="ECO:0000313" key="4">
    <source>
        <dbReference type="Proteomes" id="UP000540568"/>
    </source>
</evidence>